<dbReference type="PIRSF" id="PIRSF003085">
    <property type="entry name" value="CMAS"/>
    <property type="match status" value="1"/>
</dbReference>
<comment type="caution">
    <text evidence="7">The sequence shown here is derived from an EMBL/GenBank/DDBJ whole genome shotgun (WGS) entry which is preliminary data.</text>
</comment>
<dbReference type="InterPro" id="IPR050723">
    <property type="entry name" value="CFA/CMAS"/>
</dbReference>
<dbReference type="Pfam" id="PF02353">
    <property type="entry name" value="CMAS"/>
    <property type="match status" value="1"/>
</dbReference>
<evidence type="ECO:0000256" key="4">
    <source>
        <dbReference type="ARBA" id="ARBA00022691"/>
    </source>
</evidence>
<dbReference type="PANTHER" id="PTHR43667">
    <property type="entry name" value="CYCLOPROPANE-FATTY-ACYL-PHOSPHOLIPID SYNTHASE"/>
    <property type="match status" value="1"/>
</dbReference>
<dbReference type="Proteomes" id="UP000295565">
    <property type="component" value="Unassembled WGS sequence"/>
</dbReference>
<name>A0A4R1K296_9GAMM</name>
<dbReference type="AlphaFoldDB" id="A0A4R1K296"/>
<evidence type="ECO:0000256" key="3">
    <source>
        <dbReference type="ARBA" id="ARBA00022679"/>
    </source>
</evidence>
<keyword evidence="3" id="KW-0808">Transferase</keyword>
<evidence type="ECO:0000256" key="2">
    <source>
        <dbReference type="ARBA" id="ARBA00022603"/>
    </source>
</evidence>
<dbReference type="CDD" id="cd02440">
    <property type="entry name" value="AdoMet_MTases"/>
    <property type="match status" value="1"/>
</dbReference>
<dbReference type="InterPro" id="IPR029063">
    <property type="entry name" value="SAM-dependent_MTases_sf"/>
</dbReference>
<keyword evidence="5" id="KW-0443">Lipid metabolism</keyword>
<proteinExistence type="inferred from homology"/>
<keyword evidence="2" id="KW-0489">Methyltransferase</keyword>
<evidence type="ECO:0000256" key="1">
    <source>
        <dbReference type="ARBA" id="ARBA00010815"/>
    </source>
</evidence>
<dbReference type="EMBL" id="SMGD01000012">
    <property type="protein sequence ID" value="TCK58146.1"/>
    <property type="molecule type" value="Genomic_DNA"/>
</dbReference>
<sequence>MLKARRLGLPWLNPQRELARNMITLFLSRIDGVYIELQQPGQPSQTFGQKQAEHQLVIDVRDACVFERVLRGGTLAAAETYIEGLWRTNNLHELLLVMSNNQQRLDHLDSNVSKLFQWGAKVRHWLNRNRKQQAKRNILAHYDLGNHFYQSFLDSKMQYSCALYDDTLQNTPPEALLEQAQEKKLKRICEELELDSSSHLLEIGSGWGGLAIYAAQHYGAQVTTTTISDEQYEYCCQKVHKLHLNDKIRVLSCDYRDLYGHFDKLVSIEMIEAVGHAYLPQFIQKCADLLTPGGKMLLQSITIKDERYDSYRHNTDFIQQMVFPGGFLPALKILKRLFRKSNLQIEHQLDMRLSYAKTLRAWHNRLCTYRAEHAGELGFNAQFFRLWHFYMAYCEAGFLSGNTGVWQLTLTHNEL</sequence>
<dbReference type="PANTHER" id="PTHR43667:SF2">
    <property type="entry name" value="FATTY ACID C-METHYL TRANSFERASE"/>
    <property type="match status" value="1"/>
</dbReference>
<dbReference type="InterPro" id="IPR003333">
    <property type="entry name" value="CMAS"/>
</dbReference>
<evidence type="ECO:0000313" key="7">
    <source>
        <dbReference type="EMBL" id="TCK58146.1"/>
    </source>
</evidence>
<reference evidence="7 8" key="1">
    <citation type="submission" date="2019-03" db="EMBL/GenBank/DDBJ databases">
        <title>Genomic Encyclopedia of Type Strains, Phase IV (KMG-IV): sequencing the most valuable type-strain genomes for metagenomic binning, comparative biology and taxonomic classification.</title>
        <authorList>
            <person name="Goeker M."/>
        </authorList>
    </citation>
    <scope>NUCLEOTIDE SEQUENCE [LARGE SCALE GENOMIC DNA]</scope>
    <source>
        <strain evidence="7 8">DSM 18577</strain>
    </source>
</reference>
<dbReference type="GO" id="GO:0008168">
    <property type="term" value="F:methyltransferase activity"/>
    <property type="evidence" value="ECO:0007669"/>
    <property type="project" value="UniProtKB-KW"/>
</dbReference>
<dbReference type="SUPFAM" id="SSF53335">
    <property type="entry name" value="S-adenosyl-L-methionine-dependent methyltransferases"/>
    <property type="match status" value="1"/>
</dbReference>
<evidence type="ECO:0000256" key="6">
    <source>
        <dbReference type="PIRSR" id="PIRSR003085-1"/>
    </source>
</evidence>
<dbReference type="RefSeq" id="WP_131912656.1">
    <property type="nucleotide sequence ID" value="NZ_OU594967.1"/>
</dbReference>
<evidence type="ECO:0000313" key="8">
    <source>
        <dbReference type="Proteomes" id="UP000295565"/>
    </source>
</evidence>
<comment type="similarity">
    <text evidence="1">Belongs to the CFA/CMAS family.</text>
</comment>
<keyword evidence="8" id="KW-1185">Reference proteome</keyword>
<accession>A0A4R1K296</accession>
<dbReference type="Gene3D" id="3.40.50.150">
    <property type="entry name" value="Vaccinia Virus protein VP39"/>
    <property type="match status" value="1"/>
</dbReference>
<evidence type="ECO:0000256" key="5">
    <source>
        <dbReference type="ARBA" id="ARBA00023098"/>
    </source>
</evidence>
<feature type="active site" evidence="6">
    <location>
        <position position="394"/>
    </location>
</feature>
<keyword evidence="4" id="KW-0949">S-adenosyl-L-methionine</keyword>
<organism evidence="7 8">
    <name type="scientific">Celerinatantimonas diazotrophica</name>
    <dbReference type="NCBI Taxonomy" id="412034"/>
    <lineage>
        <taxon>Bacteria</taxon>
        <taxon>Pseudomonadati</taxon>
        <taxon>Pseudomonadota</taxon>
        <taxon>Gammaproteobacteria</taxon>
        <taxon>Celerinatantimonadaceae</taxon>
        <taxon>Celerinatantimonas</taxon>
    </lineage>
</organism>
<dbReference type="GO" id="GO:0032259">
    <property type="term" value="P:methylation"/>
    <property type="evidence" value="ECO:0007669"/>
    <property type="project" value="UniProtKB-KW"/>
</dbReference>
<protein>
    <submittedName>
        <fullName evidence="7">Cyclopropane-fatty-acyl-phospholipid synthase</fullName>
    </submittedName>
</protein>
<dbReference type="OrthoDB" id="9782855at2"/>
<dbReference type="GO" id="GO:0008610">
    <property type="term" value="P:lipid biosynthetic process"/>
    <property type="evidence" value="ECO:0007669"/>
    <property type="project" value="InterPro"/>
</dbReference>
<gene>
    <name evidence="7" type="ORF">EV690_1854</name>
</gene>